<organism evidence="3 4">
    <name type="scientific">Agromyces atrinae</name>
    <dbReference type="NCBI Taxonomy" id="592376"/>
    <lineage>
        <taxon>Bacteria</taxon>
        <taxon>Bacillati</taxon>
        <taxon>Actinomycetota</taxon>
        <taxon>Actinomycetes</taxon>
        <taxon>Micrococcales</taxon>
        <taxon>Microbacteriaceae</taxon>
        <taxon>Agromyces</taxon>
    </lineage>
</organism>
<evidence type="ECO:0000313" key="5">
    <source>
        <dbReference type="Proteomes" id="UP000581087"/>
    </source>
</evidence>
<dbReference type="OrthoDB" id="4991543at2"/>
<accession>A0A4Q2M7X5</accession>
<dbReference type="RefSeq" id="WP_129175722.1">
    <property type="nucleotide sequence ID" value="NZ_JACCBI010000001.1"/>
</dbReference>
<name>A0A4Q2M7X5_9MICO</name>
<reference evidence="3 4" key="1">
    <citation type="submission" date="2019-01" db="EMBL/GenBank/DDBJ databases">
        <title>Agromyces.</title>
        <authorList>
            <person name="Li J."/>
        </authorList>
    </citation>
    <scope>NUCLEOTIDE SEQUENCE [LARGE SCALE GENOMIC DNA]</scope>
    <source>
        <strain evidence="3 4">DSM 23870</strain>
    </source>
</reference>
<keyword evidence="4" id="KW-1185">Reference proteome</keyword>
<feature type="compositionally biased region" description="Basic and acidic residues" evidence="1">
    <location>
        <begin position="1"/>
        <end position="14"/>
    </location>
</feature>
<evidence type="ECO:0000313" key="2">
    <source>
        <dbReference type="EMBL" id="NYD68694.1"/>
    </source>
</evidence>
<reference evidence="2 5" key="2">
    <citation type="submission" date="2020-07" db="EMBL/GenBank/DDBJ databases">
        <title>Sequencing the genomes of 1000 actinobacteria strains.</title>
        <authorList>
            <person name="Klenk H.-P."/>
        </authorList>
    </citation>
    <scope>NUCLEOTIDE SEQUENCE [LARGE SCALE GENOMIC DNA]</scope>
    <source>
        <strain evidence="2 5">DSM 23870</strain>
    </source>
</reference>
<gene>
    <name evidence="2" type="ORF">BJ972_003213</name>
    <name evidence="3" type="ORF">ESP50_12725</name>
</gene>
<dbReference type="Proteomes" id="UP000292686">
    <property type="component" value="Unassembled WGS sequence"/>
</dbReference>
<dbReference type="AlphaFoldDB" id="A0A4Q2M7X5"/>
<proteinExistence type="predicted"/>
<evidence type="ECO:0000313" key="3">
    <source>
        <dbReference type="EMBL" id="RXZ86061.1"/>
    </source>
</evidence>
<dbReference type="EMBL" id="SDPM01000006">
    <property type="protein sequence ID" value="RXZ86061.1"/>
    <property type="molecule type" value="Genomic_DNA"/>
</dbReference>
<dbReference type="EMBL" id="JACCBI010000001">
    <property type="protein sequence ID" value="NYD68694.1"/>
    <property type="molecule type" value="Genomic_DNA"/>
</dbReference>
<feature type="region of interest" description="Disordered" evidence="1">
    <location>
        <begin position="1"/>
        <end position="62"/>
    </location>
</feature>
<sequence>MSPDPERQRVERASSGRRARLTPVEGSDPSPEAPVRDETPAGPAPAPSGNDDRLRRERPPHW</sequence>
<feature type="compositionally biased region" description="Basic and acidic residues" evidence="1">
    <location>
        <begin position="50"/>
        <end position="62"/>
    </location>
</feature>
<comment type="caution">
    <text evidence="3">The sequence shown here is derived from an EMBL/GenBank/DDBJ whole genome shotgun (WGS) entry which is preliminary data.</text>
</comment>
<evidence type="ECO:0000313" key="4">
    <source>
        <dbReference type="Proteomes" id="UP000292686"/>
    </source>
</evidence>
<evidence type="ECO:0000256" key="1">
    <source>
        <dbReference type="SAM" id="MobiDB-lite"/>
    </source>
</evidence>
<protein>
    <submittedName>
        <fullName evidence="3">Uncharacterized protein</fullName>
    </submittedName>
</protein>
<dbReference type="Proteomes" id="UP000581087">
    <property type="component" value="Unassembled WGS sequence"/>
</dbReference>